<evidence type="ECO:0000313" key="3">
    <source>
        <dbReference type="Proteomes" id="UP000316624"/>
    </source>
</evidence>
<accession>A0A562KMG0</accession>
<dbReference type="Pfam" id="PF22691">
    <property type="entry name" value="Thiolase_C_1"/>
    <property type="match status" value="1"/>
</dbReference>
<dbReference type="RefSeq" id="WP_145071890.1">
    <property type="nucleotide sequence ID" value="NZ_JACIIY010000009.1"/>
</dbReference>
<dbReference type="InterPro" id="IPR016039">
    <property type="entry name" value="Thiolase-like"/>
</dbReference>
<keyword evidence="2" id="KW-0808">Transferase</keyword>
<comment type="caution">
    <text evidence="2">The sequence shown here is derived from an EMBL/GenBank/DDBJ whole genome shotgun (WGS) entry which is preliminary data.</text>
</comment>
<evidence type="ECO:0000313" key="2">
    <source>
        <dbReference type="EMBL" id="TWH96566.1"/>
    </source>
</evidence>
<name>A0A562KMG0_SPHWJ</name>
<dbReference type="PANTHER" id="PTHR42870">
    <property type="entry name" value="ACETYL-COA C-ACETYLTRANSFERASE"/>
    <property type="match status" value="1"/>
</dbReference>
<dbReference type="AlphaFoldDB" id="A0A562KMG0"/>
<dbReference type="Proteomes" id="UP000316624">
    <property type="component" value="Unassembled WGS sequence"/>
</dbReference>
<evidence type="ECO:0000259" key="1">
    <source>
        <dbReference type="Pfam" id="PF22691"/>
    </source>
</evidence>
<reference evidence="2 3" key="1">
    <citation type="journal article" date="2015" name="Stand. Genomic Sci.">
        <title>Genomic Encyclopedia of Bacterial and Archaeal Type Strains, Phase III: the genomes of soil and plant-associated and newly described type strains.</title>
        <authorList>
            <person name="Whitman W.B."/>
            <person name="Woyke T."/>
            <person name="Klenk H.P."/>
            <person name="Zhou Y."/>
            <person name="Lilburn T.G."/>
            <person name="Beck B.J."/>
            <person name="De Vos P."/>
            <person name="Vandamme P."/>
            <person name="Eisen J.A."/>
            <person name="Garrity G."/>
            <person name="Hugenholtz P."/>
            <person name="Kyrpides N.C."/>
        </authorList>
    </citation>
    <scope>NUCLEOTIDE SEQUENCE [LARGE SCALE GENOMIC DNA]</scope>
    <source>
        <strain evidence="2 3">CGMCC 1.7748</strain>
    </source>
</reference>
<dbReference type="InterPro" id="IPR055140">
    <property type="entry name" value="Thiolase_C_2"/>
</dbReference>
<proteinExistence type="predicted"/>
<dbReference type="CDD" id="cd00829">
    <property type="entry name" value="SCP-x_thiolase"/>
    <property type="match status" value="1"/>
</dbReference>
<sequence>MAHYGEKKVAVTGVGMSDISRNATKTPMALTIDACMQAIEDAGLKRSDIDGLSSYPGADNNASGFSPIGAPQLQDALRLKVNWFSGGGEVPGQLGAVFNAIGAIAAGYCRHVLVFRTVYEASARKMSKQANALFDGGRAHGQLMNFAPYWAMTASVQQALYFQRFAHDYGLKPETTGRIAINNRRNASLNPAAIYRKPITLDDYFASEIIATPLRLFDCDVPCDGSVAVVLSHIDAARDCRNPILRVEAVGSAQKVRYSWDQISGEALARQATISSSAMMWERTDLKPSDVDIAQLYDGFTYHTAAWLSSAGFCKPGEENDFVGDGSRIALEGDLPINTGGGQLSLGRMHAYGQLHEAATQLWRRGGDRQVQKDLTVSINTTAGGPLSGCMMLVRE</sequence>
<dbReference type="EMBL" id="VLKK01000002">
    <property type="protein sequence ID" value="TWH96566.1"/>
    <property type="molecule type" value="Genomic_DNA"/>
</dbReference>
<dbReference type="PANTHER" id="PTHR42870:SF1">
    <property type="entry name" value="NON-SPECIFIC LIPID-TRANSFER PROTEIN-LIKE 2"/>
    <property type="match status" value="1"/>
</dbReference>
<gene>
    <name evidence="2" type="ORF">IQ35_00497</name>
</gene>
<dbReference type="GO" id="GO:0003988">
    <property type="term" value="F:acetyl-CoA C-acyltransferase activity"/>
    <property type="evidence" value="ECO:0007669"/>
    <property type="project" value="UniProtKB-ARBA"/>
</dbReference>
<dbReference type="SUPFAM" id="SSF53901">
    <property type="entry name" value="Thiolase-like"/>
    <property type="match status" value="2"/>
</dbReference>
<dbReference type="InterPro" id="IPR002155">
    <property type="entry name" value="Thiolase"/>
</dbReference>
<dbReference type="Gene3D" id="3.40.47.10">
    <property type="match status" value="1"/>
</dbReference>
<keyword evidence="3" id="KW-1185">Reference proteome</keyword>
<feature type="domain" description="Thiolase C-terminal" evidence="1">
    <location>
        <begin position="267"/>
        <end position="391"/>
    </location>
</feature>
<protein>
    <submittedName>
        <fullName evidence="2">Acetyl-CoA acetyltransferase</fullName>
    </submittedName>
</protein>
<organism evidence="2 3">
    <name type="scientific">Sphingobium wenxiniae (strain DSM 21828 / CGMCC 1.7748 / JZ-1)</name>
    <dbReference type="NCBI Taxonomy" id="595605"/>
    <lineage>
        <taxon>Bacteria</taxon>
        <taxon>Pseudomonadati</taxon>
        <taxon>Pseudomonadota</taxon>
        <taxon>Alphaproteobacteria</taxon>
        <taxon>Sphingomonadales</taxon>
        <taxon>Sphingomonadaceae</taxon>
        <taxon>Sphingobium</taxon>
    </lineage>
</organism>
<dbReference type="PIRSF" id="PIRSF000429">
    <property type="entry name" value="Ac-CoA_Ac_transf"/>
    <property type="match status" value="1"/>
</dbReference>